<keyword evidence="1" id="KW-0732">Signal</keyword>
<dbReference type="RefSeq" id="WP_160726355.1">
    <property type="nucleotide sequence ID" value="NZ_WTYC01000001.1"/>
</dbReference>
<keyword evidence="3" id="KW-1185">Reference proteome</keyword>
<feature type="signal peptide" evidence="1">
    <location>
        <begin position="1"/>
        <end position="18"/>
    </location>
</feature>
<comment type="caution">
    <text evidence="2">The sequence shown here is derived from an EMBL/GenBank/DDBJ whole genome shotgun (WGS) entry which is preliminary data.</text>
</comment>
<evidence type="ECO:0000256" key="1">
    <source>
        <dbReference type="SAM" id="SignalP"/>
    </source>
</evidence>
<proteinExistence type="predicted"/>
<protein>
    <submittedName>
        <fullName evidence="2">Uncharacterized protein</fullName>
    </submittedName>
</protein>
<evidence type="ECO:0000313" key="2">
    <source>
        <dbReference type="EMBL" id="MXO46718.1"/>
    </source>
</evidence>
<reference evidence="2 3" key="1">
    <citation type="submission" date="2019-12" db="EMBL/GenBank/DDBJ databases">
        <title>Genomic-based taxomic classification of the family Erythrobacteraceae.</title>
        <authorList>
            <person name="Xu L."/>
        </authorList>
    </citation>
    <scope>NUCLEOTIDE SEQUENCE [LARGE SCALE GENOMIC DNA]</scope>
    <source>
        <strain evidence="2 3">DSM 17792</strain>
    </source>
</reference>
<name>A0A844XNT8_9SPHN</name>
<gene>
    <name evidence="2" type="ORF">GRI69_00365</name>
</gene>
<accession>A0A844XNT8</accession>
<evidence type="ECO:0000313" key="3">
    <source>
        <dbReference type="Proteomes" id="UP000448199"/>
    </source>
</evidence>
<feature type="chain" id="PRO_5032352914" evidence="1">
    <location>
        <begin position="19"/>
        <end position="172"/>
    </location>
</feature>
<dbReference type="AlphaFoldDB" id="A0A844XNT8"/>
<dbReference type="Proteomes" id="UP000448199">
    <property type="component" value="Unassembled WGS sequence"/>
</dbReference>
<sequence length="172" mass="19208">MMLVSTFMLGLAAASADAGATSEEANQVEVRCFIKEGDEGFIPRLLDASIEKQENETPIDPDLMDEVLDALSLCAIADEYRDKDPEIYLFEILSAPIAAELVKRLNGIGVSTDRIDEIAVDEDGAFLSPQEFDAERKDAIRRYMASIDIPDRRRAYIYLIMYIQSQAVAHKQ</sequence>
<dbReference type="EMBL" id="WTYC01000001">
    <property type="protein sequence ID" value="MXO46718.1"/>
    <property type="molecule type" value="Genomic_DNA"/>
</dbReference>
<organism evidence="2 3">
    <name type="scientific">Qipengyuania vulgaris</name>
    <dbReference type="NCBI Taxonomy" id="291985"/>
    <lineage>
        <taxon>Bacteria</taxon>
        <taxon>Pseudomonadati</taxon>
        <taxon>Pseudomonadota</taxon>
        <taxon>Alphaproteobacteria</taxon>
        <taxon>Sphingomonadales</taxon>
        <taxon>Erythrobacteraceae</taxon>
        <taxon>Qipengyuania</taxon>
    </lineage>
</organism>